<dbReference type="Proteomes" id="UP000238196">
    <property type="component" value="Unassembled WGS sequence"/>
</dbReference>
<reference evidence="2 3" key="1">
    <citation type="submission" date="2018-02" db="EMBL/GenBank/DDBJ databases">
        <title>novel marine gammaproteobacteria from coastal saline agro ecosystem.</title>
        <authorList>
            <person name="Krishnan R."/>
            <person name="Ramesh Kumar N."/>
        </authorList>
    </citation>
    <scope>NUCLEOTIDE SEQUENCE [LARGE SCALE GENOMIC DNA]</scope>
    <source>
        <strain evidence="2 3">228</strain>
    </source>
</reference>
<dbReference type="OrthoDB" id="572024at2"/>
<dbReference type="InterPro" id="IPR012660">
    <property type="entry name" value="YiiD_C"/>
</dbReference>
<evidence type="ECO:0000313" key="3">
    <source>
        <dbReference type="Proteomes" id="UP000238196"/>
    </source>
</evidence>
<dbReference type="Pfam" id="PF09500">
    <property type="entry name" value="YiiD_C"/>
    <property type="match status" value="1"/>
</dbReference>
<comment type="caution">
    <text evidence="2">The sequence shown here is derived from an EMBL/GenBank/DDBJ whole genome shotgun (WGS) entry which is preliminary data.</text>
</comment>
<proteinExistence type="predicted"/>
<dbReference type="InterPro" id="IPR029069">
    <property type="entry name" value="HotDog_dom_sf"/>
</dbReference>
<gene>
    <name evidence="2" type="ORF">C4K68_20155</name>
</gene>
<dbReference type="AlphaFoldDB" id="A0A2S5KL10"/>
<evidence type="ECO:0000259" key="1">
    <source>
        <dbReference type="Pfam" id="PF09500"/>
    </source>
</evidence>
<accession>A0A2S5KL10</accession>
<dbReference type="NCBIfam" id="TIGR02447">
    <property type="entry name" value="yiiD_Cterm"/>
    <property type="match status" value="1"/>
</dbReference>
<dbReference type="SUPFAM" id="SSF54637">
    <property type="entry name" value="Thioesterase/thiol ester dehydrase-isomerase"/>
    <property type="match status" value="1"/>
</dbReference>
<dbReference type="Gene3D" id="3.10.129.10">
    <property type="entry name" value="Hotdog Thioesterase"/>
    <property type="match status" value="1"/>
</dbReference>
<sequence length="162" mass="17443">MGELMRVFNDADVLRVEHRLLSTIPLVAHMSLHGISLQEEGLSLSAPLAPNVNDKGTGFGGALSAIATLSGWSLTSIYAESIKANGFDVVVHTSELTYLAPVKADFCALCFYPEEALLEVFLHKLAERGKASLPLRAEIRSNGEVAVMLSGRFVAFARAEQV</sequence>
<organism evidence="2 3">
    <name type="scientific">Proteobacteria bacterium 228</name>
    <dbReference type="NCBI Taxonomy" id="2083153"/>
    <lineage>
        <taxon>Bacteria</taxon>
        <taxon>Pseudomonadati</taxon>
        <taxon>Pseudomonadota</taxon>
    </lineage>
</organism>
<feature type="domain" description="Thioesterase putative" evidence="1">
    <location>
        <begin position="16"/>
        <end position="156"/>
    </location>
</feature>
<dbReference type="EMBL" id="PRLP01000087">
    <property type="protein sequence ID" value="PPC75527.1"/>
    <property type="molecule type" value="Genomic_DNA"/>
</dbReference>
<evidence type="ECO:0000313" key="2">
    <source>
        <dbReference type="EMBL" id="PPC75527.1"/>
    </source>
</evidence>
<name>A0A2S5KL10_9PROT</name>
<protein>
    <recommendedName>
        <fullName evidence="1">Thioesterase putative domain-containing protein</fullName>
    </recommendedName>
</protein>